<dbReference type="PRINTS" id="PR00081">
    <property type="entry name" value="GDHRDH"/>
</dbReference>
<protein>
    <submittedName>
        <fullName evidence="4">Uncharacterized protein</fullName>
    </submittedName>
</protein>
<comment type="caution">
    <text evidence="4">The sequence shown here is derived from an EMBL/GenBank/DDBJ whole genome shotgun (WGS) entry which is preliminary data.</text>
</comment>
<keyword evidence="5" id="KW-1185">Reference proteome</keyword>
<sequence>MKPIIQIHISLSFSALIWSTSNQFQECRLEGKVALITGGASGIGAATARLFLRHGAKVIVADIQDDLGNSLCNAVRSDVNPDISYIHCDVTSENDVQTAINEAVRLHGMLDILFSNAGIAGRVDSTIMTLDPADLKSVFEVNVYGSFYAAKHAATVMVPKNRGSIVFTASVTSVTQAGAPHVYTASKHAMVGLMKNLCVELGKHGIRVNCVSPYAVATPMMESSMGMDMEKAEELYADAGNLKGEVLTEEDVAEAVLYLASDDSRYVSGMNLVVDGGYSANNMVMM</sequence>
<dbReference type="Gene3D" id="3.40.50.720">
    <property type="entry name" value="NAD(P)-binding Rossmann-like Domain"/>
    <property type="match status" value="1"/>
</dbReference>
<dbReference type="Proteomes" id="UP001367508">
    <property type="component" value="Unassembled WGS sequence"/>
</dbReference>
<dbReference type="NCBIfam" id="NF005559">
    <property type="entry name" value="PRK07231.1"/>
    <property type="match status" value="1"/>
</dbReference>
<name>A0AAN9LKH2_CANGL</name>
<dbReference type="SUPFAM" id="SSF51735">
    <property type="entry name" value="NAD(P)-binding Rossmann-fold domains"/>
    <property type="match status" value="1"/>
</dbReference>
<dbReference type="PRINTS" id="PR00080">
    <property type="entry name" value="SDRFAMILY"/>
</dbReference>
<accession>A0AAN9LKH2</accession>
<dbReference type="AlphaFoldDB" id="A0AAN9LKH2"/>
<feature type="signal peptide" evidence="3">
    <location>
        <begin position="1"/>
        <end position="19"/>
    </location>
</feature>
<dbReference type="GO" id="GO:0016616">
    <property type="term" value="F:oxidoreductase activity, acting on the CH-OH group of donors, NAD or NADP as acceptor"/>
    <property type="evidence" value="ECO:0007669"/>
    <property type="project" value="InterPro"/>
</dbReference>
<comment type="similarity">
    <text evidence="1">Belongs to the short-chain dehydrogenases/reductases (SDR) family.</text>
</comment>
<keyword evidence="2" id="KW-0560">Oxidoreductase</keyword>
<evidence type="ECO:0000313" key="4">
    <source>
        <dbReference type="EMBL" id="KAK7337286.1"/>
    </source>
</evidence>
<organism evidence="4 5">
    <name type="scientific">Canavalia gladiata</name>
    <name type="common">Sword bean</name>
    <name type="synonym">Dolichos gladiatus</name>
    <dbReference type="NCBI Taxonomy" id="3824"/>
    <lineage>
        <taxon>Eukaryota</taxon>
        <taxon>Viridiplantae</taxon>
        <taxon>Streptophyta</taxon>
        <taxon>Embryophyta</taxon>
        <taxon>Tracheophyta</taxon>
        <taxon>Spermatophyta</taxon>
        <taxon>Magnoliopsida</taxon>
        <taxon>eudicotyledons</taxon>
        <taxon>Gunneridae</taxon>
        <taxon>Pentapetalae</taxon>
        <taxon>rosids</taxon>
        <taxon>fabids</taxon>
        <taxon>Fabales</taxon>
        <taxon>Fabaceae</taxon>
        <taxon>Papilionoideae</taxon>
        <taxon>50 kb inversion clade</taxon>
        <taxon>NPAAA clade</taxon>
        <taxon>indigoferoid/millettioid clade</taxon>
        <taxon>Phaseoleae</taxon>
        <taxon>Canavalia</taxon>
    </lineage>
</organism>
<dbReference type="InterPro" id="IPR045309">
    <property type="entry name" value="ABA2-like"/>
</dbReference>
<keyword evidence="3" id="KW-0732">Signal</keyword>
<dbReference type="EMBL" id="JAYMYQ010000004">
    <property type="protein sequence ID" value="KAK7337286.1"/>
    <property type="molecule type" value="Genomic_DNA"/>
</dbReference>
<proteinExistence type="inferred from homology"/>
<evidence type="ECO:0000256" key="1">
    <source>
        <dbReference type="ARBA" id="ARBA00006484"/>
    </source>
</evidence>
<gene>
    <name evidence="4" type="ORF">VNO77_17851</name>
</gene>
<dbReference type="Pfam" id="PF13561">
    <property type="entry name" value="adh_short_C2"/>
    <property type="match status" value="1"/>
</dbReference>
<dbReference type="InterPro" id="IPR002347">
    <property type="entry name" value="SDR_fam"/>
</dbReference>
<feature type="chain" id="PRO_5042922355" evidence="3">
    <location>
        <begin position="20"/>
        <end position="286"/>
    </location>
</feature>
<evidence type="ECO:0000256" key="3">
    <source>
        <dbReference type="SAM" id="SignalP"/>
    </source>
</evidence>
<dbReference type="FunFam" id="3.40.50.720:FF:000084">
    <property type="entry name" value="Short-chain dehydrogenase reductase"/>
    <property type="match status" value="1"/>
</dbReference>
<dbReference type="PANTHER" id="PTHR43180">
    <property type="entry name" value="3-OXOACYL-(ACYL-CARRIER-PROTEIN) REDUCTASE (AFU_ORTHOLOGUE AFUA_6G11210)"/>
    <property type="match status" value="1"/>
</dbReference>
<evidence type="ECO:0000256" key="2">
    <source>
        <dbReference type="ARBA" id="ARBA00023002"/>
    </source>
</evidence>
<evidence type="ECO:0000313" key="5">
    <source>
        <dbReference type="Proteomes" id="UP001367508"/>
    </source>
</evidence>
<reference evidence="4 5" key="1">
    <citation type="submission" date="2024-01" db="EMBL/GenBank/DDBJ databases">
        <title>The genomes of 5 underutilized Papilionoideae crops provide insights into root nodulation and disease resistanc.</title>
        <authorList>
            <person name="Jiang F."/>
        </authorList>
    </citation>
    <scope>NUCLEOTIDE SEQUENCE [LARGE SCALE GENOMIC DNA]</scope>
    <source>
        <strain evidence="4">LVBAO_FW01</strain>
        <tissue evidence="4">Leaves</tissue>
    </source>
</reference>
<dbReference type="InterPro" id="IPR036291">
    <property type="entry name" value="NAD(P)-bd_dom_sf"/>
</dbReference>
<dbReference type="CDD" id="cd05326">
    <property type="entry name" value="secoisolariciresinol-DH_like_SDR_c"/>
    <property type="match status" value="1"/>
</dbReference>
<dbReference type="PANTHER" id="PTHR43180:SF81">
    <property type="entry name" value="SHORT CHAIN ALCOHOL DEHYDROGENASE"/>
    <property type="match status" value="1"/>
</dbReference>